<dbReference type="Proteomes" id="UP001500755">
    <property type="component" value="Unassembled WGS sequence"/>
</dbReference>
<dbReference type="RefSeq" id="WP_344306729.1">
    <property type="nucleotide sequence ID" value="NZ_BAAANO010000005.1"/>
</dbReference>
<dbReference type="EMBL" id="BAAANO010000005">
    <property type="protein sequence ID" value="GAA2000498.1"/>
    <property type="molecule type" value="Genomic_DNA"/>
</dbReference>
<dbReference type="InterPro" id="IPR029045">
    <property type="entry name" value="ClpP/crotonase-like_dom_sf"/>
</dbReference>
<dbReference type="InterPro" id="IPR001753">
    <property type="entry name" value="Enoyl-CoA_hydra/iso"/>
</dbReference>
<proteinExistence type="inferred from homology"/>
<dbReference type="Gene3D" id="1.10.12.10">
    <property type="entry name" value="Lyase 2-enoyl-coa Hydratase, Chain A, domain 2"/>
    <property type="match status" value="1"/>
</dbReference>
<comment type="caution">
    <text evidence="2">The sequence shown here is derived from an EMBL/GenBank/DDBJ whole genome shotgun (WGS) entry which is preliminary data.</text>
</comment>
<dbReference type="Gene3D" id="3.90.226.10">
    <property type="entry name" value="2-enoyl-CoA Hydratase, Chain A, domain 1"/>
    <property type="match status" value="1"/>
</dbReference>
<name>A0ABP5ENP8_9MICO</name>
<evidence type="ECO:0000313" key="3">
    <source>
        <dbReference type="Proteomes" id="UP001500755"/>
    </source>
</evidence>
<gene>
    <name evidence="2" type="ORF">GCM10009755_05370</name>
</gene>
<evidence type="ECO:0000256" key="1">
    <source>
        <dbReference type="ARBA" id="ARBA00005254"/>
    </source>
</evidence>
<protein>
    <submittedName>
        <fullName evidence="2">Enoyl-CoA hydratase</fullName>
    </submittedName>
</protein>
<dbReference type="Pfam" id="PF00378">
    <property type="entry name" value="ECH_1"/>
    <property type="match status" value="1"/>
</dbReference>
<dbReference type="PANTHER" id="PTHR43459">
    <property type="entry name" value="ENOYL-COA HYDRATASE"/>
    <property type="match status" value="1"/>
</dbReference>
<dbReference type="SUPFAM" id="SSF52096">
    <property type="entry name" value="ClpP/crotonase"/>
    <property type="match status" value="1"/>
</dbReference>
<keyword evidence="3" id="KW-1185">Reference proteome</keyword>
<accession>A0ABP5ENP8</accession>
<dbReference type="InterPro" id="IPR014748">
    <property type="entry name" value="Enoyl-CoA_hydra_C"/>
</dbReference>
<dbReference type="PANTHER" id="PTHR43459:SF1">
    <property type="entry name" value="EG:BACN32G11.4 PROTEIN"/>
    <property type="match status" value="1"/>
</dbReference>
<reference evidence="3" key="1">
    <citation type="journal article" date="2019" name="Int. J. Syst. Evol. Microbiol.">
        <title>The Global Catalogue of Microorganisms (GCM) 10K type strain sequencing project: providing services to taxonomists for standard genome sequencing and annotation.</title>
        <authorList>
            <consortium name="The Broad Institute Genomics Platform"/>
            <consortium name="The Broad Institute Genome Sequencing Center for Infectious Disease"/>
            <person name="Wu L."/>
            <person name="Ma J."/>
        </authorList>
    </citation>
    <scope>NUCLEOTIDE SEQUENCE [LARGE SCALE GENOMIC DNA]</scope>
    <source>
        <strain evidence="3">JCM 14546</strain>
    </source>
</reference>
<sequence>MTAAETLTDDLLVSVENGVMTIRFNRPQALNAVTRDLARSFDAAIDRAATEARAVVITGDDRAFCSGADLGSQQADAGDPEVKGVGLDLINGLVKKIKNLGIPTIAAVSGPAAGVGCSFALICDYVVMSEKSYLMLAFTRIGLMPDGGATALVAASAGRHRALRMALTAEKVQAATALEWGLASEVVPADQYLTRAQELAQTFASGPTLSLGKTELAINEATLFGLEEALDREATGQEVLKDSADFAEGVAAFLEKRPAVFEGK</sequence>
<organism evidence="2 3">
    <name type="scientific">Brevibacterium samyangense</name>
    <dbReference type="NCBI Taxonomy" id="366888"/>
    <lineage>
        <taxon>Bacteria</taxon>
        <taxon>Bacillati</taxon>
        <taxon>Actinomycetota</taxon>
        <taxon>Actinomycetes</taxon>
        <taxon>Micrococcales</taxon>
        <taxon>Brevibacteriaceae</taxon>
        <taxon>Brevibacterium</taxon>
    </lineage>
</organism>
<comment type="similarity">
    <text evidence="1">Belongs to the enoyl-CoA hydratase/isomerase family.</text>
</comment>
<evidence type="ECO:0000313" key="2">
    <source>
        <dbReference type="EMBL" id="GAA2000498.1"/>
    </source>
</evidence>
<dbReference type="CDD" id="cd06558">
    <property type="entry name" value="crotonase-like"/>
    <property type="match status" value="1"/>
</dbReference>